<organism evidence="1 3">
    <name type="scientific">Cucumis melo var. makuwa</name>
    <name type="common">Oriental melon</name>
    <dbReference type="NCBI Taxonomy" id="1194695"/>
    <lineage>
        <taxon>Eukaryota</taxon>
        <taxon>Viridiplantae</taxon>
        <taxon>Streptophyta</taxon>
        <taxon>Embryophyta</taxon>
        <taxon>Tracheophyta</taxon>
        <taxon>Spermatophyta</taxon>
        <taxon>Magnoliopsida</taxon>
        <taxon>eudicotyledons</taxon>
        <taxon>Gunneridae</taxon>
        <taxon>Pentapetalae</taxon>
        <taxon>rosids</taxon>
        <taxon>fabids</taxon>
        <taxon>Cucurbitales</taxon>
        <taxon>Cucurbitaceae</taxon>
        <taxon>Benincaseae</taxon>
        <taxon>Cucumis</taxon>
    </lineage>
</organism>
<dbReference type="Proteomes" id="UP000321393">
    <property type="component" value="Unassembled WGS sequence"/>
</dbReference>
<dbReference type="EMBL" id="SSTD01014757">
    <property type="protein sequence ID" value="TYK04101.1"/>
    <property type="molecule type" value="Genomic_DNA"/>
</dbReference>
<comment type="caution">
    <text evidence="1">The sequence shown here is derived from an EMBL/GenBank/DDBJ whole genome shotgun (WGS) entry which is preliminary data.</text>
</comment>
<evidence type="ECO:0000313" key="1">
    <source>
        <dbReference type="EMBL" id="KAA0066658.1"/>
    </source>
</evidence>
<proteinExistence type="predicted"/>
<dbReference type="AlphaFoldDB" id="A0A5A7VFY5"/>
<evidence type="ECO:0000313" key="3">
    <source>
        <dbReference type="Proteomes" id="UP000321393"/>
    </source>
</evidence>
<dbReference type="Proteomes" id="UP000321947">
    <property type="component" value="Unassembled WGS sequence"/>
</dbReference>
<evidence type="ECO:0000313" key="2">
    <source>
        <dbReference type="EMBL" id="TYK04101.1"/>
    </source>
</evidence>
<dbReference type="EMBL" id="SSTE01000850">
    <property type="protein sequence ID" value="KAA0066658.1"/>
    <property type="molecule type" value="Genomic_DNA"/>
</dbReference>
<sequence length="109" mass="12778">MSPFEPSLSPENQGLRTVAATKPKKVKKVLFPYNGALPDFIHRPIKAFKWSKFFSKEMKVRLDVVEKFYVPRYHLTKFYATVEREKIYFNAKVINELYNLSNDVKYPGG</sequence>
<evidence type="ECO:0000313" key="4">
    <source>
        <dbReference type="Proteomes" id="UP000321947"/>
    </source>
</evidence>
<accession>A0A5A7VFY5</accession>
<name>A0A5A7VFY5_CUCMM</name>
<protein>
    <submittedName>
        <fullName evidence="1">Uncharacterized protein</fullName>
    </submittedName>
</protein>
<reference evidence="3 4" key="1">
    <citation type="submission" date="2019-08" db="EMBL/GenBank/DDBJ databases">
        <title>Draft genome sequences of two oriental melons (Cucumis melo L. var makuwa).</title>
        <authorList>
            <person name="Kwon S.-Y."/>
        </authorList>
    </citation>
    <scope>NUCLEOTIDE SEQUENCE [LARGE SCALE GENOMIC DNA]</scope>
    <source>
        <strain evidence="4">cv. Chang Bougi</strain>
        <strain evidence="3">cv. SW 3</strain>
        <tissue evidence="1">Leaf</tissue>
    </source>
</reference>
<gene>
    <name evidence="2" type="ORF">E5676_scaffold2119G00390</name>
    <name evidence="1" type="ORF">E6C27_scaffold979G00900</name>
</gene>